<dbReference type="EMBL" id="CASHSV030000716">
    <property type="protein sequence ID" value="CAJ2675789.1"/>
    <property type="molecule type" value="Genomic_DNA"/>
</dbReference>
<gene>
    <name evidence="1" type="ORF">MILVUS5_LOCUS38727</name>
</gene>
<accession>A0ACB0M5R9</accession>
<organism evidence="1 2">
    <name type="scientific">Trifolium pratense</name>
    <name type="common">Red clover</name>
    <dbReference type="NCBI Taxonomy" id="57577"/>
    <lineage>
        <taxon>Eukaryota</taxon>
        <taxon>Viridiplantae</taxon>
        <taxon>Streptophyta</taxon>
        <taxon>Embryophyta</taxon>
        <taxon>Tracheophyta</taxon>
        <taxon>Spermatophyta</taxon>
        <taxon>Magnoliopsida</taxon>
        <taxon>eudicotyledons</taxon>
        <taxon>Gunneridae</taxon>
        <taxon>Pentapetalae</taxon>
        <taxon>rosids</taxon>
        <taxon>fabids</taxon>
        <taxon>Fabales</taxon>
        <taxon>Fabaceae</taxon>
        <taxon>Papilionoideae</taxon>
        <taxon>50 kb inversion clade</taxon>
        <taxon>NPAAA clade</taxon>
        <taxon>Hologalegina</taxon>
        <taxon>IRL clade</taxon>
        <taxon>Trifolieae</taxon>
        <taxon>Trifolium</taxon>
    </lineage>
</organism>
<evidence type="ECO:0000313" key="2">
    <source>
        <dbReference type="Proteomes" id="UP001177021"/>
    </source>
</evidence>
<keyword evidence="2" id="KW-1185">Reference proteome</keyword>
<proteinExistence type="predicted"/>
<protein>
    <submittedName>
        <fullName evidence="1">Uncharacterized protein</fullName>
    </submittedName>
</protein>
<sequence>MEGGSSKIHKSGQIASVGQEQDMINNKLPELLINRILSLLPTKDAVRTCVLSKRWMNRWTSITQLDINDSDLSYNYNPICSYCQNICIDYCYEYDKYNMTICSECHFHYNHQLTMQDANIYKRHVDIDQESGMKIESGKKEQRFVNFVARVLLLTCKSRSMELERFSLVINNKRDVSLQNTWISSILSGRVKNLRIHSYFYKLPFSPLTSDYLFNCTSLEELELVLHVFSTIKVPTISIHFEHLKFLKLSGIFFNIDSSSDCMTLCLPLLKKFDFKNCNWSSGKDLIVQAPLLEIVSIEQDIEFYNVISHHDPPILSMKFNALNLKEFTYSGCGIAQLIHLFDHNFVSFDSAEITLIKCRQTILATKCLPFLLLLFQQFHQLKSIKFERFDLDLEVLLTKANIPVFSLLSNLELGLVTVELLMDLLHKSPMLKTLVLKGLHNFDKEFLSSAGVPHCLISSLQIVKFEKVNGDKHEMFLAKYFIENGMMMEELGFSIASQRPDKSKVVEEFKEMLYPFKKRSLFIYCFSY</sequence>
<evidence type="ECO:0000313" key="1">
    <source>
        <dbReference type="EMBL" id="CAJ2675789.1"/>
    </source>
</evidence>
<name>A0ACB0M5R9_TRIPR</name>
<reference evidence="1" key="1">
    <citation type="submission" date="2023-10" db="EMBL/GenBank/DDBJ databases">
        <authorList>
            <person name="Rodriguez Cubillos JULIANA M."/>
            <person name="De Vega J."/>
        </authorList>
    </citation>
    <scope>NUCLEOTIDE SEQUENCE</scope>
</reference>
<dbReference type="Proteomes" id="UP001177021">
    <property type="component" value="Unassembled WGS sequence"/>
</dbReference>
<comment type="caution">
    <text evidence="1">The sequence shown here is derived from an EMBL/GenBank/DDBJ whole genome shotgun (WGS) entry which is preliminary data.</text>
</comment>